<name>A0ACB9C5T6_ARCLA</name>
<organism evidence="1 2">
    <name type="scientific">Arctium lappa</name>
    <name type="common">Greater burdock</name>
    <name type="synonym">Lappa major</name>
    <dbReference type="NCBI Taxonomy" id="4217"/>
    <lineage>
        <taxon>Eukaryota</taxon>
        <taxon>Viridiplantae</taxon>
        <taxon>Streptophyta</taxon>
        <taxon>Embryophyta</taxon>
        <taxon>Tracheophyta</taxon>
        <taxon>Spermatophyta</taxon>
        <taxon>Magnoliopsida</taxon>
        <taxon>eudicotyledons</taxon>
        <taxon>Gunneridae</taxon>
        <taxon>Pentapetalae</taxon>
        <taxon>asterids</taxon>
        <taxon>campanulids</taxon>
        <taxon>Asterales</taxon>
        <taxon>Asteraceae</taxon>
        <taxon>Carduoideae</taxon>
        <taxon>Cardueae</taxon>
        <taxon>Arctiinae</taxon>
        <taxon>Arctium</taxon>
    </lineage>
</organism>
<proteinExistence type="predicted"/>
<reference evidence="1 2" key="2">
    <citation type="journal article" date="2022" name="Mol. Ecol. Resour.">
        <title>The genomes of chicory, endive, great burdock and yacon provide insights into Asteraceae paleo-polyploidization history and plant inulin production.</title>
        <authorList>
            <person name="Fan W."/>
            <person name="Wang S."/>
            <person name="Wang H."/>
            <person name="Wang A."/>
            <person name="Jiang F."/>
            <person name="Liu H."/>
            <person name="Zhao H."/>
            <person name="Xu D."/>
            <person name="Zhang Y."/>
        </authorList>
    </citation>
    <scope>NUCLEOTIDE SEQUENCE [LARGE SCALE GENOMIC DNA]</scope>
    <source>
        <strain evidence="2">cv. Niubang</strain>
    </source>
</reference>
<sequence length="219" mass="25349">MSDGSVTRPNPRPRNPPKNIHGQHVNLRSGAAMVDCVVKTMKAEGPTTLYKWFRFTLDFASDLDSLVQFWSNKVGWLTVGMVCYYFFYPILMDDEYILEFYEPCYRPQSCAVLINLVVWDMVDYRIYVLITGLYLLHWGLSNISDKEEWQCLTGILGLNLKLIIVHQGEIRRLNVRQPLILVNPSTSNVYRSAGTWLEFNRERCKNVAQTVLECGLERS</sequence>
<accession>A0ACB9C5T6</accession>
<dbReference type="Proteomes" id="UP001055879">
    <property type="component" value="Linkage Group LG05"/>
</dbReference>
<evidence type="ECO:0000313" key="2">
    <source>
        <dbReference type="Proteomes" id="UP001055879"/>
    </source>
</evidence>
<gene>
    <name evidence="1" type="ORF">L6452_18321</name>
</gene>
<keyword evidence="2" id="KW-1185">Reference proteome</keyword>
<dbReference type="EMBL" id="CM042051">
    <property type="protein sequence ID" value="KAI3729659.1"/>
    <property type="molecule type" value="Genomic_DNA"/>
</dbReference>
<evidence type="ECO:0000313" key="1">
    <source>
        <dbReference type="EMBL" id="KAI3729659.1"/>
    </source>
</evidence>
<reference evidence="2" key="1">
    <citation type="journal article" date="2022" name="Mol. Ecol. Resour.">
        <title>The genomes of chicory, endive, great burdock and yacon provide insights into Asteraceae palaeo-polyploidization history and plant inulin production.</title>
        <authorList>
            <person name="Fan W."/>
            <person name="Wang S."/>
            <person name="Wang H."/>
            <person name="Wang A."/>
            <person name="Jiang F."/>
            <person name="Liu H."/>
            <person name="Zhao H."/>
            <person name="Xu D."/>
            <person name="Zhang Y."/>
        </authorList>
    </citation>
    <scope>NUCLEOTIDE SEQUENCE [LARGE SCALE GENOMIC DNA]</scope>
    <source>
        <strain evidence="2">cv. Niubang</strain>
    </source>
</reference>
<comment type="caution">
    <text evidence="1">The sequence shown here is derived from an EMBL/GenBank/DDBJ whole genome shotgun (WGS) entry which is preliminary data.</text>
</comment>
<protein>
    <submittedName>
        <fullName evidence="1">Uncharacterized protein</fullName>
    </submittedName>
</protein>